<keyword evidence="1" id="KW-0472">Membrane</keyword>
<evidence type="ECO:0008006" key="4">
    <source>
        <dbReference type="Google" id="ProtNLM"/>
    </source>
</evidence>
<dbReference type="InterPro" id="IPR021775">
    <property type="entry name" value="DUF3339"/>
</dbReference>
<keyword evidence="3" id="KW-1185">Reference proteome</keyword>
<dbReference type="AlphaFoldDB" id="A0A200R453"/>
<dbReference type="InParanoid" id="A0A200R453"/>
<comment type="caution">
    <text evidence="2">The sequence shown here is derived from an EMBL/GenBank/DDBJ whole genome shotgun (WGS) entry which is preliminary data.</text>
</comment>
<organism evidence="2 3">
    <name type="scientific">Macleaya cordata</name>
    <name type="common">Five-seeded plume-poppy</name>
    <name type="synonym">Bocconia cordata</name>
    <dbReference type="NCBI Taxonomy" id="56857"/>
    <lineage>
        <taxon>Eukaryota</taxon>
        <taxon>Viridiplantae</taxon>
        <taxon>Streptophyta</taxon>
        <taxon>Embryophyta</taxon>
        <taxon>Tracheophyta</taxon>
        <taxon>Spermatophyta</taxon>
        <taxon>Magnoliopsida</taxon>
        <taxon>Ranunculales</taxon>
        <taxon>Papaveraceae</taxon>
        <taxon>Papaveroideae</taxon>
        <taxon>Macleaya</taxon>
    </lineage>
</organism>
<reference evidence="2 3" key="1">
    <citation type="journal article" date="2017" name="Mol. Plant">
        <title>The Genome of Medicinal Plant Macleaya cordata Provides New Insights into Benzylisoquinoline Alkaloids Metabolism.</title>
        <authorList>
            <person name="Liu X."/>
            <person name="Liu Y."/>
            <person name="Huang P."/>
            <person name="Ma Y."/>
            <person name="Qing Z."/>
            <person name="Tang Q."/>
            <person name="Cao H."/>
            <person name="Cheng P."/>
            <person name="Zheng Y."/>
            <person name="Yuan Z."/>
            <person name="Zhou Y."/>
            <person name="Liu J."/>
            <person name="Tang Z."/>
            <person name="Zhuo Y."/>
            <person name="Zhang Y."/>
            <person name="Yu L."/>
            <person name="Huang J."/>
            <person name="Yang P."/>
            <person name="Peng Q."/>
            <person name="Zhang J."/>
            <person name="Jiang W."/>
            <person name="Zhang Z."/>
            <person name="Lin K."/>
            <person name="Ro D.K."/>
            <person name="Chen X."/>
            <person name="Xiong X."/>
            <person name="Shang Y."/>
            <person name="Huang S."/>
            <person name="Zeng J."/>
        </authorList>
    </citation>
    <scope>NUCLEOTIDE SEQUENCE [LARGE SCALE GENOMIC DNA]</scope>
    <source>
        <strain evidence="3">cv. BLH2017</strain>
        <tissue evidence="2">Root</tissue>
    </source>
</reference>
<dbReference type="Pfam" id="PF11820">
    <property type="entry name" value="DUF3339"/>
    <property type="match status" value="1"/>
</dbReference>
<dbReference type="OMA" id="RHRCVEF"/>
<sequence>MADWGPIFVSVALFILLSPGVLFQLPGRNRFIEFGNFHTSGASVTIHSILYFALICIFFLAVKVHLYLGS</sequence>
<name>A0A200R453_MACCD</name>
<evidence type="ECO:0000256" key="1">
    <source>
        <dbReference type="SAM" id="Phobius"/>
    </source>
</evidence>
<dbReference type="EMBL" id="MVGT01000438">
    <property type="protein sequence ID" value="OVA17475.1"/>
    <property type="molecule type" value="Genomic_DNA"/>
</dbReference>
<proteinExistence type="predicted"/>
<dbReference type="PANTHER" id="PTHR33128:SF55">
    <property type="entry name" value="TRANSMEMBRANE PROTEIN"/>
    <property type="match status" value="1"/>
</dbReference>
<feature type="transmembrane region" description="Helical" evidence="1">
    <location>
        <begin position="48"/>
        <end position="68"/>
    </location>
</feature>
<dbReference type="Proteomes" id="UP000195402">
    <property type="component" value="Unassembled WGS sequence"/>
</dbReference>
<gene>
    <name evidence="2" type="ORF">BVC80_1837g298</name>
</gene>
<keyword evidence="1" id="KW-0812">Transmembrane</keyword>
<keyword evidence="1" id="KW-1133">Transmembrane helix</keyword>
<evidence type="ECO:0000313" key="2">
    <source>
        <dbReference type="EMBL" id="OVA17475.1"/>
    </source>
</evidence>
<accession>A0A200R453</accession>
<protein>
    <recommendedName>
        <fullName evidence="4">Transmembrane protein</fullName>
    </recommendedName>
</protein>
<dbReference type="OrthoDB" id="652307at2759"/>
<evidence type="ECO:0000313" key="3">
    <source>
        <dbReference type="Proteomes" id="UP000195402"/>
    </source>
</evidence>
<dbReference type="PANTHER" id="PTHR33128">
    <property type="entry name" value="OS05G0103400 PROTEIN"/>
    <property type="match status" value="1"/>
</dbReference>
<dbReference type="STRING" id="56857.A0A200R453"/>